<gene>
    <name evidence="5" type="ORF">M622_16505</name>
</gene>
<dbReference type="GO" id="GO:0005886">
    <property type="term" value="C:plasma membrane"/>
    <property type="evidence" value="ECO:0007669"/>
    <property type="project" value="UniProtKB-SubCell"/>
</dbReference>
<dbReference type="AlphaFoldDB" id="S9ZD27"/>
<feature type="transmembrane region" description="Helical" evidence="2">
    <location>
        <begin position="85"/>
        <end position="109"/>
    </location>
</feature>
<feature type="domain" description="RCK C-terminal" evidence="4">
    <location>
        <begin position="464"/>
        <end position="546"/>
    </location>
</feature>
<evidence type="ECO:0000313" key="5">
    <source>
        <dbReference type="EMBL" id="EPZ15155.1"/>
    </source>
</evidence>
<dbReference type="PROSITE" id="PS51202">
    <property type="entry name" value="RCK_C"/>
    <property type="match status" value="1"/>
</dbReference>
<reference evidence="5 6" key="1">
    <citation type="submission" date="2013-06" db="EMBL/GenBank/DDBJ databases">
        <title>Draft genome sequence of Thauera terpenica.</title>
        <authorList>
            <person name="Liu B."/>
            <person name="Frostegard A.H."/>
            <person name="Shapleigh J.P."/>
        </authorList>
    </citation>
    <scope>NUCLEOTIDE SEQUENCE [LARGE SCALE GENOMIC DNA]</scope>
    <source>
        <strain evidence="5 6">58Eu</strain>
    </source>
</reference>
<dbReference type="Pfam" id="PF02254">
    <property type="entry name" value="TrkA_N"/>
    <property type="match status" value="2"/>
</dbReference>
<proteinExistence type="predicted"/>
<dbReference type="EMBL" id="ATJV01000060">
    <property type="protein sequence ID" value="EPZ15155.1"/>
    <property type="molecule type" value="Genomic_DNA"/>
</dbReference>
<dbReference type="InterPro" id="IPR050721">
    <property type="entry name" value="Trk_Ktr_HKT_K-transport"/>
</dbReference>
<evidence type="ECO:0000259" key="4">
    <source>
        <dbReference type="PROSITE" id="PS51202"/>
    </source>
</evidence>
<dbReference type="PROSITE" id="PS51201">
    <property type="entry name" value="RCK_N"/>
    <property type="match status" value="2"/>
</dbReference>
<evidence type="ECO:0000256" key="2">
    <source>
        <dbReference type="SAM" id="Phobius"/>
    </source>
</evidence>
<evidence type="ECO:0000256" key="1">
    <source>
        <dbReference type="ARBA" id="ARBA00004651"/>
    </source>
</evidence>
<feature type="domain" description="RCK N-terminal" evidence="3">
    <location>
        <begin position="296"/>
        <end position="409"/>
    </location>
</feature>
<dbReference type="InterPro" id="IPR003148">
    <property type="entry name" value="RCK_N"/>
</dbReference>
<dbReference type="eggNOG" id="COG1226">
    <property type="taxonomic scope" value="Bacteria"/>
</dbReference>
<dbReference type="Gene3D" id="3.40.50.720">
    <property type="entry name" value="NAD(P)-binding Rossmann-like Domain"/>
    <property type="match status" value="2"/>
</dbReference>
<feature type="transmembrane region" description="Helical" evidence="2">
    <location>
        <begin position="53"/>
        <end position="73"/>
    </location>
</feature>
<evidence type="ECO:0008006" key="7">
    <source>
        <dbReference type="Google" id="ProtNLM"/>
    </source>
</evidence>
<feature type="domain" description="RCK N-terminal" evidence="3">
    <location>
        <begin position="132"/>
        <end position="254"/>
    </location>
</feature>
<dbReference type="InterPro" id="IPR036291">
    <property type="entry name" value="NAD(P)-bd_dom_sf"/>
</dbReference>
<dbReference type="Pfam" id="PF07885">
    <property type="entry name" value="Ion_trans_2"/>
    <property type="match status" value="1"/>
</dbReference>
<dbReference type="SUPFAM" id="SSF51735">
    <property type="entry name" value="NAD(P)-binding Rossmann-fold domains"/>
    <property type="match status" value="2"/>
</dbReference>
<dbReference type="InterPro" id="IPR006037">
    <property type="entry name" value="RCK_C"/>
</dbReference>
<dbReference type="GO" id="GO:0006813">
    <property type="term" value="P:potassium ion transport"/>
    <property type="evidence" value="ECO:0007669"/>
    <property type="project" value="InterPro"/>
</dbReference>
<evidence type="ECO:0000313" key="6">
    <source>
        <dbReference type="Proteomes" id="UP000015455"/>
    </source>
</evidence>
<feature type="transmembrane region" description="Helical" evidence="2">
    <location>
        <begin position="21"/>
        <end position="41"/>
    </location>
</feature>
<keyword evidence="2" id="KW-0472">Membrane</keyword>
<dbReference type="GO" id="GO:0008324">
    <property type="term" value="F:monoatomic cation transmembrane transporter activity"/>
    <property type="evidence" value="ECO:0007669"/>
    <property type="project" value="InterPro"/>
</dbReference>
<keyword evidence="2" id="KW-1133">Transmembrane helix</keyword>
<dbReference type="Gene3D" id="1.10.287.70">
    <property type="match status" value="1"/>
</dbReference>
<dbReference type="InterPro" id="IPR013099">
    <property type="entry name" value="K_chnl_dom"/>
</dbReference>
<dbReference type="SUPFAM" id="SSF81324">
    <property type="entry name" value="Voltage-gated potassium channels"/>
    <property type="match status" value="1"/>
</dbReference>
<organism evidence="5 6">
    <name type="scientific">Thauera terpenica 58Eu</name>
    <dbReference type="NCBI Taxonomy" id="1348657"/>
    <lineage>
        <taxon>Bacteria</taxon>
        <taxon>Pseudomonadati</taxon>
        <taxon>Pseudomonadota</taxon>
        <taxon>Betaproteobacteria</taxon>
        <taxon>Rhodocyclales</taxon>
        <taxon>Zoogloeaceae</taxon>
        <taxon>Thauera</taxon>
    </lineage>
</organism>
<comment type="caution">
    <text evidence="5">The sequence shown here is derived from an EMBL/GenBank/DDBJ whole genome shotgun (WGS) entry which is preliminary data.</text>
</comment>
<comment type="subcellular location">
    <subcellularLocation>
        <location evidence="1">Cell membrane</location>
        <topology evidence="1">Multi-pass membrane protein</topology>
    </subcellularLocation>
</comment>
<keyword evidence="6" id="KW-1185">Reference proteome</keyword>
<dbReference type="PANTHER" id="PTHR43833">
    <property type="entry name" value="POTASSIUM CHANNEL PROTEIN 2-RELATED-RELATED"/>
    <property type="match status" value="1"/>
</dbReference>
<dbReference type="PATRIC" id="fig|1348657.5.peg.2387"/>
<dbReference type="Proteomes" id="UP000015455">
    <property type="component" value="Unassembled WGS sequence"/>
</dbReference>
<dbReference type="STRING" id="1348657.M622_16505"/>
<evidence type="ECO:0000259" key="3">
    <source>
        <dbReference type="PROSITE" id="PS51201"/>
    </source>
</evidence>
<protein>
    <recommendedName>
        <fullName evidence="7">Potassium channel protein</fullName>
    </recommendedName>
</protein>
<keyword evidence="2" id="KW-0812">Transmembrane</keyword>
<accession>S9ZD27</accession>
<dbReference type="PANTHER" id="PTHR43833:SF11">
    <property type="entry name" value="VOLTAGE-GATED POTASSIUM CHANNEL KCH"/>
    <property type="match status" value="1"/>
</dbReference>
<name>S9ZD27_9RHOO</name>
<sequence length="581" mass="64815">MNLMQPLARHHSVFFLILRRLRAPLILLITAMAISVLGLTLVPGPTENGEVQYLSFFHAVYFMSYTATTIGFGETPYAFSDQQRLWVVFSIYMSVFCWAYTLGTVFALLSDRNLRQAIATQRFVREVRRLREPFYLVCGYGETGRLICHALDRMGLRSVVLEIDEAKVGEIDLHSFAADVPALCADASNPELLGYAGLTHPNCAGVIALTNNDATNLAIAIAARLLAPKLPALCRAEHRETSANMASFGTRHIINPFERFGETLALALHAPIASQLLDWLTGIPGTAVDRDRRPPRGHWIVCGHGRFGRWMVDAMDAESLPVTIIDRGLQTDGTHRWVHGDGTGAEALLEAGVQKATGIVAGTNSDTDNLSIAVTARELNPELFVILRQNHHANHALFDAFESDITVLPSEIVAYECLAILSTPLLVPFLDEIRRRDEEWCSVQLERLTTRLGWNVPEIWSERVNLSKATALYRRLMRGETISLGMVLRSTTQADTYLDCEVLFLERDDDDHLLMPAHDTPLRPGDELLLAGTRHARNAFALGIANEHTLEYLVSGEDLPDGWIWRKFSRRKQQAAKPHLP</sequence>